<dbReference type="Proteomes" id="UP000319824">
    <property type="component" value="Unassembled WGS sequence"/>
</dbReference>
<dbReference type="Gene3D" id="3.10.20.310">
    <property type="entry name" value="membrane protein fhac"/>
    <property type="match status" value="5"/>
</dbReference>
<dbReference type="GO" id="GO:0051205">
    <property type="term" value="P:protein insertion into membrane"/>
    <property type="evidence" value="ECO:0007669"/>
    <property type="project" value="UniProtKB-UniRule"/>
</dbReference>
<dbReference type="InterPro" id="IPR000184">
    <property type="entry name" value="Bac_surfAg_D15"/>
</dbReference>
<evidence type="ECO:0000256" key="3">
    <source>
        <dbReference type="ARBA" id="ARBA00022692"/>
    </source>
</evidence>
<protein>
    <recommendedName>
        <fullName evidence="8 9">Outer membrane protein assembly factor BamA</fullName>
    </recommendedName>
</protein>
<evidence type="ECO:0000256" key="6">
    <source>
        <dbReference type="ARBA" id="ARBA00023136"/>
    </source>
</evidence>
<dbReference type="HAMAP" id="MF_01430">
    <property type="entry name" value="OM_assembly_BamA"/>
    <property type="match status" value="1"/>
</dbReference>
<dbReference type="PIRSF" id="PIRSF006076">
    <property type="entry name" value="OM_assembly_OMP85"/>
    <property type="match status" value="1"/>
</dbReference>
<evidence type="ECO:0000256" key="1">
    <source>
        <dbReference type="ARBA" id="ARBA00004370"/>
    </source>
</evidence>
<dbReference type="PROSITE" id="PS51779">
    <property type="entry name" value="POTRA"/>
    <property type="match status" value="2"/>
</dbReference>
<dbReference type="InterPro" id="IPR034746">
    <property type="entry name" value="POTRA"/>
</dbReference>
<dbReference type="Pfam" id="PF07244">
    <property type="entry name" value="POTRA"/>
    <property type="match status" value="4"/>
</dbReference>
<accession>A0A559STV6</accession>
<evidence type="ECO:0000256" key="5">
    <source>
        <dbReference type="ARBA" id="ARBA00022737"/>
    </source>
</evidence>
<keyword evidence="7 8" id="KW-0998">Cell outer membrane</keyword>
<dbReference type="InterPro" id="IPR023707">
    <property type="entry name" value="OM_assembly_BamA"/>
</dbReference>
<keyword evidence="5 8" id="KW-0677">Repeat</keyword>
<evidence type="ECO:0000256" key="4">
    <source>
        <dbReference type="ARBA" id="ARBA00022729"/>
    </source>
</evidence>
<dbReference type="GO" id="GO:0043165">
    <property type="term" value="P:Gram-negative-bacterium-type cell outer membrane assembly"/>
    <property type="evidence" value="ECO:0007669"/>
    <property type="project" value="UniProtKB-UniRule"/>
</dbReference>
<evidence type="ECO:0000256" key="9">
    <source>
        <dbReference type="NCBIfam" id="TIGR03303"/>
    </source>
</evidence>
<dbReference type="AlphaFoldDB" id="A0A559STV6"/>
<comment type="similarity">
    <text evidence="8">Belongs to the BamA family.</text>
</comment>
<gene>
    <name evidence="8" type="primary">bamA</name>
    <name evidence="11" type="ORF">BCL32_6123</name>
</gene>
<evidence type="ECO:0000256" key="8">
    <source>
        <dbReference type="HAMAP-Rule" id="MF_01430"/>
    </source>
</evidence>
<feature type="domain" description="POTRA" evidence="10">
    <location>
        <begin position="346"/>
        <end position="419"/>
    </location>
</feature>
<dbReference type="EMBL" id="VISO01000003">
    <property type="protein sequence ID" value="TVZ65790.1"/>
    <property type="molecule type" value="Genomic_DNA"/>
</dbReference>
<keyword evidence="6 8" id="KW-0472">Membrane</keyword>
<evidence type="ECO:0000256" key="2">
    <source>
        <dbReference type="ARBA" id="ARBA00022452"/>
    </source>
</evidence>
<dbReference type="NCBIfam" id="TIGR03303">
    <property type="entry name" value="OM_YaeT"/>
    <property type="match status" value="1"/>
</dbReference>
<dbReference type="RefSeq" id="WP_022713157.1">
    <property type="nucleotide sequence ID" value="NZ_ATTQ01000002.1"/>
</dbReference>
<reference evidence="11 12" key="1">
    <citation type="submission" date="2019-06" db="EMBL/GenBank/DDBJ databases">
        <title>Pac Bio to generate improved reference genome sequences for organisms with transposon mutant libraries (support for FEBA project).</title>
        <authorList>
            <person name="Blow M."/>
        </authorList>
    </citation>
    <scope>NUCLEOTIDE SEQUENCE [LARGE SCALE GENOMIC DNA]</scope>
    <source>
        <strain evidence="11 12">USDA 1844</strain>
    </source>
</reference>
<feature type="signal peptide" evidence="8">
    <location>
        <begin position="1"/>
        <end position="19"/>
    </location>
</feature>
<dbReference type="InterPro" id="IPR039910">
    <property type="entry name" value="D15-like"/>
</dbReference>
<dbReference type="Pfam" id="PF01103">
    <property type="entry name" value="Omp85"/>
    <property type="match status" value="1"/>
</dbReference>
<dbReference type="GO" id="GO:0009279">
    <property type="term" value="C:cell outer membrane"/>
    <property type="evidence" value="ECO:0007669"/>
    <property type="project" value="UniProtKB-SubCell"/>
</dbReference>
<sequence precursor="true">MKKSSILIAGSLSVASLTAAVARAETVTSIVVEGAARTSAEFVRSHITIWPNVEFAGSDIDDSIRQLYALGQFKNVRITVARKELVVVVEENKLINQVVFNGNQKIKDDNLALIVKTKPTGPYDEAQIKSDIEAIKQAYAATGRTDVDVGIKTMVLSPDYVNVAFTINEGEKTKIDSINFIGNSAFSAERLSSVIGLKKSNLLSFLTRKDVFLEEKLEADKKALANFYTTHGFADFEVLSAEAHFDPSDKSYALTFTLNEGPLYSFGKVAVLSNINGLPDGELEKALRTKQGERYNADRVETSVESLTNVAASQGFPFAKVTPRATHNLADNTISLEYQIDQGEKSYIERIVIRGNTRTRDYVIRREFDVSEGDPYNRQMIEASKRRLEALGFFKSVDITATQGSAADRVVLTVDVEDSSTGSFGIGAGASSDGPVLEASVEENNFLGRGQYIKLAASGGWDDDDSRNYSLAFTEPYFLGYHLAAGFDLNYSETSYDDYDLDQAGLSLRVTAPINEQLASTFRYNLTYLDYGGDSSDLSATYQHLIDDGPWVRSSVSNTLTFNSLDSVKQPRSGIYATLTEEFAGLGGDSQYFKVTGKLRYYELLAEDADVIGSLTLGGGQIFAFGSSLNTFDQFSLGGNEIRGFAKRGIGARIADADDQTLGGSSYFYGSAEVSFPLPAVPRDAGFRGTFFADAGTLFANRVQVLGSDVVEGDNGSLRASVGVGLVWDSPFGALRVDYALPLAYEESDELERFKIGVNSAF</sequence>
<keyword evidence="3 8" id="KW-0812">Transmembrane</keyword>
<comment type="subcellular location">
    <subcellularLocation>
        <location evidence="8">Cell outer membrane</location>
    </subcellularLocation>
    <subcellularLocation>
        <location evidence="1">Membrane</location>
    </subcellularLocation>
</comment>
<proteinExistence type="inferred from homology"/>
<evidence type="ECO:0000313" key="12">
    <source>
        <dbReference type="Proteomes" id="UP000319824"/>
    </source>
</evidence>
<feature type="chain" id="PRO_5022275161" description="Outer membrane protein assembly factor BamA" evidence="8">
    <location>
        <begin position="20"/>
        <end position="762"/>
    </location>
</feature>
<name>A0A559STV6_9HYPH</name>
<evidence type="ECO:0000256" key="7">
    <source>
        <dbReference type="ARBA" id="ARBA00023237"/>
    </source>
</evidence>
<dbReference type="InterPro" id="IPR010827">
    <property type="entry name" value="BamA/TamA_POTRA"/>
</dbReference>
<organism evidence="11 12">
    <name type="scientific">Rhizobium mongolense USDA 1844</name>
    <dbReference type="NCBI Taxonomy" id="1079460"/>
    <lineage>
        <taxon>Bacteria</taxon>
        <taxon>Pseudomonadati</taxon>
        <taxon>Pseudomonadota</taxon>
        <taxon>Alphaproteobacteria</taxon>
        <taxon>Hyphomicrobiales</taxon>
        <taxon>Rhizobiaceae</taxon>
        <taxon>Rhizobium/Agrobacterium group</taxon>
        <taxon>Rhizobium</taxon>
    </lineage>
</organism>
<dbReference type="Gene3D" id="2.40.160.50">
    <property type="entry name" value="membrane protein fhac: a member of the omp85/tpsb transporter family"/>
    <property type="match status" value="1"/>
</dbReference>
<evidence type="ECO:0000259" key="10">
    <source>
        <dbReference type="PROSITE" id="PS51779"/>
    </source>
</evidence>
<feature type="domain" description="POTRA" evidence="10">
    <location>
        <begin position="25"/>
        <end position="92"/>
    </location>
</feature>
<evidence type="ECO:0000313" key="11">
    <source>
        <dbReference type="EMBL" id="TVZ65790.1"/>
    </source>
</evidence>
<keyword evidence="4 8" id="KW-0732">Signal</keyword>
<dbReference type="PANTHER" id="PTHR12815:SF23">
    <property type="entry name" value="OUTER MEMBRANE PROTEIN ASSEMBLY FACTOR BAMA"/>
    <property type="match status" value="1"/>
</dbReference>
<keyword evidence="2 8" id="KW-1134">Transmembrane beta strand</keyword>
<comment type="function">
    <text evidence="8">Part of the outer membrane protein assembly complex, which is involved in assembly and insertion of beta-barrel proteins into the outer membrane.</text>
</comment>
<comment type="subunit">
    <text evidence="8">Part of the Bam complex.</text>
</comment>
<comment type="caution">
    <text evidence="11">The sequence shown here is derived from an EMBL/GenBank/DDBJ whole genome shotgun (WGS) entry which is preliminary data.</text>
</comment>
<dbReference type="PANTHER" id="PTHR12815">
    <property type="entry name" value="SORTING AND ASSEMBLY MACHINERY SAMM50 PROTEIN FAMILY MEMBER"/>
    <property type="match status" value="1"/>
</dbReference>